<dbReference type="SUPFAM" id="SSF52540">
    <property type="entry name" value="P-loop containing nucleoside triphosphate hydrolases"/>
    <property type="match status" value="1"/>
</dbReference>
<organism evidence="4 5">
    <name type="scientific">Candidatus Roizmanbacteria bacterium CG_4_9_14_0_2_um_filter_39_13</name>
    <dbReference type="NCBI Taxonomy" id="1974839"/>
    <lineage>
        <taxon>Bacteria</taxon>
        <taxon>Candidatus Roizmaniibacteriota</taxon>
    </lineage>
</organism>
<dbReference type="Pfam" id="PF13245">
    <property type="entry name" value="AAA_19"/>
    <property type="match status" value="1"/>
</dbReference>
<dbReference type="Gene3D" id="3.40.50.300">
    <property type="entry name" value="P-loop containing nucleotide triphosphate hydrolases"/>
    <property type="match status" value="2"/>
</dbReference>
<dbReference type="InterPro" id="IPR027785">
    <property type="entry name" value="UvrD-like_helicase_C"/>
</dbReference>
<proteinExistence type="predicted"/>
<dbReference type="Proteomes" id="UP000231383">
    <property type="component" value="Unassembled WGS sequence"/>
</dbReference>
<reference evidence="5" key="1">
    <citation type="submission" date="2017-09" db="EMBL/GenBank/DDBJ databases">
        <title>Depth-based differentiation of microbial function through sediment-hosted aquifers and enrichment of novel symbionts in the deep terrestrial subsurface.</title>
        <authorList>
            <person name="Probst A.J."/>
            <person name="Ladd B."/>
            <person name="Jarett J.K."/>
            <person name="Geller-Mcgrath D.E."/>
            <person name="Sieber C.M.K."/>
            <person name="Emerson J.B."/>
            <person name="Anantharaman K."/>
            <person name="Thomas B.C."/>
            <person name="Malmstrom R."/>
            <person name="Stieglmeier M."/>
            <person name="Klingl A."/>
            <person name="Woyke T."/>
            <person name="Ryan C.M."/>
            <person name="Banfield J.F."/>
        </authorList>
    </citation>
    <scope>NUCLEOTIDE SEQUENCE [LARGE SCALE GENOMIC DNA]</scope>
</reference>
<name>A0A2M8EWH5_9BACT</name>
<protein>
    <recommendedName>
        <fullName evidence="3">UvrD-like helicase C-terminal domain-containing protein</fullName>
    </recommendedName>
</protein>
<evidence type="ECO:0000256" key="2">
    <source>
        <dbReference type="ARBA" id="ARBA00022840"/>
    </source>
</evidence>
<dbReference type="PANTHER" id="PTHR43788:SF6">
    <property type="entry name" value="DNA HELICASE B"/>
    <property type="match status" value="1"/>
</dbReference>
<accession>A0A2M8EWH5</accession>
<dbReference type="AlphaFoldDB" id="A0A2M8EWH5"/>
<dbReference type="Pfam" id="PF13538">
    <property type="entry name" value="UvrD_C_2"/>
    <property type="match status" value="1"/>
</dbReference>
<dbReference type="GO" id="GO:0003678">
    <property type="term" value="F:DNA helicase activity"/>
    <property type="evidence" value="ECO:0007669"/>
    <property type="project" value="UniProtKB-ARBA"/>
</dbReference>
<gene>
    <name evidence="4" type="ORF">CO051_06920</name>
</gene>
<sequence length="430" mass="49607">MKRGVKMARILLLFVHTHIITFFSKDWNRWKRKQDHSTMSVSMISLSEEQNTAIDAIIHWFEHETKVKRFITLGGYAGTGKTTVVAALRNKLHEKNKKLKIAFVSYTGKATRVLQSKLIQTKEIYKADSVSTIHSLIYTPIVNEREEIVGWKKKESLECDLIIIDEASMLDSMIWGDIYSYDIPIIAIGDHGQLPPIQGNFSLMAKTDLMLSKIHRQAQENPIIGLSIQAREHGYIRPGRYSEFVKKYTPEDPDFQMEMQEVFENYNSDTLILCGYNNTRKRLNQTIRNALGFDMSEPSSGDRVICLRNNHEHHIYNGMIGTISEIVPKGDQWYEAEIQIDDGDIYNGRISKEQFGSDTALNFTDKRSKIMAGDLFDFGYALTVHKAQGGQARKVVLFEERFKKMDENQWRRWLYTAVTRAEEELIIFGT</sequence>
<dbReference type="CDD" id="cd18809">
    <property type="entry name" value="SF1_C_RecD"/>
    <property type="match status" value="1"/>
</dbReference>
<evidence type="ECO:0000259" key="3">
    <source>
        <dbReference type="Pfam" id="PF13538"/>
    </source>
</evidence>
<comment type="caution">
    <text evidence="4">The sequence shown here is derived from an EMBL/GenBank/DDBJ whole genome shotgun (WGS) entry which is preliminary data.</text>
</comment>
<dbReference type="InterPro" id="IPR027417">
    <property type="entry name" value="P-loop_NTPase"/>
</dbReference>
<dbReference type="EMBL" id="PFSC01000179">
    <property type="protein sequence ID" value="PJC30213.1"/>
    <property type="molecule type" value="Genomic_DNA"/>
</dbReference>
<dbReference type="PANTHER" id="PTHR43788">
    <property type="entry name" value="DNA2/NAM7 HELICASE FAMILY MEMBER"/>
    <property type="match status" value="1"/>
</dbReference>
<dbReference type="InterPro" id="IPR050534">
    <property type="entry name" value="Coronavir_polyprotein_1ab"/>
</dbReference>
<feature type="domain" description="UvrD-like helicase C-terminal" evidence="3">
    <location>
        <begin position="379"/>
        <end position="427"/>
    </location>
</feature>
<evidence type="ECO:0000313" key="5">
    <source>
        <dbReference type="Proteomes" id="UP000231383"/>
    </source>
</evidence>
<keyword evidence="1" id="KW-0547">Nucleotide-binding</keyword>
<evidence type="ECO:0000256" key="1">
    <source>
        <dbReference type="ARBA" id="ARBA00022741"/>
    </source>
</evidence>
<keyword evidence="2" id="KW-0067">ATP-binding</keyword>
<dbReference type="GO" id="GO:0005524">
    <property type="term" value="F:ATP binding"/>
    <property type="evidence" value="ECO:0007669"/>
    <property type="project" value="UniProtKB-KW"/>
</dbReference>
<evidence type="ECO:0000313" key="4">
    <source>
        <dbReference type="EMBL" id="PJC30213.1"/>
    </source>
</evidence>